<proteinExistence type="predicted"/>
<reference evidence="2" key="1">
    <citation type="submission" date="2014-08" db="EMBL/GenBank/DDBJ databases">
        <authorList>
            <person name="Sharma Rahul"/>
            <person name="Thines Marco"/>
        </authorList>
    </citation>
    <scope>NUCLEOTIDE SEQUENCE</scope>
</reference>
<feature type="region of interest" description="Disordered" evidence="1">
    <location>
        <begin position="17"/>
        <end position="54"/>
    </location>
</feature>
<organism evidence="2">
    <name type="scientific">Phaffia rhodozyma</name>
    <name type="common">Yeast</name>
    <name type="synonym">Xanthophyllomyces dendrorhous</name>
    <dbReference type="NCBI Taxonomy" id="264483"/>
    <lineage>
        <taxon>Eukaryota</taxon>
        <taxon>Fungi</taxon>
        <taxon>Dikarya</taxon>
        <taxon>Basidiomycota</taxon>
        <taxon>Agaricomycotina</taxon>
        <taxon>Tremellomycetes</taxon>
        <taxon>Cystofilobasidiales</taxon>
        <taxon>Mrakiaceae</taxon>
        <taxon>Phaffia</taxon>
    </lineage>
</organism>
<protein>
    <submittedName>
        <fullName evidence="2">Uncharacterized protein</fullName>
    </submittedName>
</protein>
<dbReference type="EMBL" id="LN483124">
    <property type="protein sequence ID" value="CED82139.1"/>
    <property type="molecule type" value="Genomic_DNA"/>
</dbReference>
<dbReference type="AlphaFoldDB" id="A0A0F7SN96"/>
<name>A0A0F7SN96_PHARH</name>
<sequence length="54" mass="5877">MPGRWMASGCWHLTFDPWAASPTGVPGDANPEPLTPLPGSNHRGRRAEERSSYA</sequence>
<evidence type="ECO:0000313" key="2">
    <source>
        <dbReference type="EMBL" id="CED82139.1"/>
    </source>
</evidence>
<accession>A0A0F7SN96</accession>
<evidence type="ECO:0000256" key="1">
    <source>
        <dbReference type="SAM" id="MobiDB-lite"/>
    </source>
</evidence>